<comment type="similarity">
    <text evidence="2">Belongs to the TMEM229 family.</text>
</comment>
<name>A0A087UA48_STEMI</name>
<dbReference type="Proteomes" id="UP000054359">
    <property type="component" value="Unassembled WGS sequence"/>
</dbReference>
<accession>A0A087UA48</accession>
<dbReference type="AlphaFoldDB" id="A0A087UA48"/>
<evidence type="ECO:0000256" key="1">
    <source>
        <dbReference type="ARBA" id="ARBA00004141"/>
    </source>
</evidence>
<reference evidence="7 8" key="1">
    <citation type="submission" date="2013-11" db="EMBL/GenBank/DDBJ databases">
        <title>Genome sequencing of Stegodyphus mimosarum.</title>
        <authorList>
            <person name="Bechsgaard J."/>
        </authorList>
    </citation>
    <scope>NUCLEOTIDE SEQUENCE [LARGE SCALE GENOMIC DNA]</scope>
</reference>
<evidence type="ECO:0000256" key="2">
    <source>
        <dbReference type="ARBA" id="ARBA00006371"/>
    </source>
</evidence>
<dbReference type="GO" id="GO:0016020">
    <property type="term" value="C:membrane"/>
    <property type="evidence" value="ECO:0007669"/>
    <property type="project" value="UniProtKB-SubCell"/>
</dbReference>
<keyword evidence="5 6" id="KW-0472">Membrane</keyword>
<dbReference type="OMA" id="DGWSNHR"/>
<feature type="transmembrane region" description="Helical" evidence="6">
    <location>
        <begin position="85"/>
        <end position="105"/>
    </location>
</feature>
<keyword evidence="3 6" id="KW-0812">Transmembrane</keyword>
<dbReference type="InterPro" id="IPR010540">
    <property type="entry name" value="CmpB_TMEM229"/>
</dbReference>
<dbReference type="Pfam" id="PF06541">
    <property type="entry name" value="ABC_trans_CmpB"/>
    <property type="match status" value="1"/>
</dbReference>
<dbReference type="EMBL" id="KK118942">
    <property type="protein sequence ID" value="KFM74237.1"/>
    <property type="molecule type" value="Genomic_DNA"/>
</dbReference>
<dbReference type="OrthoDB" id="5946847at2759"/>
<keyword evidence="8" id="KW-1185">Reference proteome</keyword>
<gene>
    <name evidence="7" type="ORF">X975_01288</name>
</gene>
<dbReference type="STRING" id="407821.A0A087UA48"/>
<evidence type="ECO:0000313" key="7">
    <source>
        <dbReference type="EMBL" id="KFM74237.1"/>
    </source>
</evidence>
<evidence type="ECO:0000256" key="4">
    <source>
        <dbReference type="ARBA" id="ARBA00022989"/>
    </source>
</evidence>
<feature type="non-terminal residue" evidence="7">
    <location>
        <position position="188"/>
    </location>
</feature>
<keyword evidence="4 6" id="KW-1133">Transmembrane helix</keyword>
<protein>
    <submittedName>
        <fullName evidence="7">Transmembrane protein 229B</fullName>
    </submittedName>
</protein>
<feature type="transmembrane region" description="Helical" evidence="6">
    <location>
        <begin position="53"/>
        <end position="73"/>
    </location>
</feature>
<sequence>MFSSFVKMIESNYLSPFLRLYIYGIHGYFIEVMFTAVWEFVVNMNWKFPGCSSIWSLFIYAGCSFLIEQAYVLLQDRLHIILRGVIYLVFCYTWELVTGLVLQHFNACPWDYSEFKYNFHGLITLEYAPLWYIALLVQEQLLTKNMLRMQWKADQFVCKLCQISCSHSERRMQNTSISKLDGQKRKMK</sequence>
<comment type="subcellular location">
    <subcellularLocation>
        <location evidence="1">Membrane</location>
        <topology evidence="1">Multi-pass membrane protein</topology>
    </subcellularLocation>
</comment>
<dbReference type="PANTHER" id="PTHR31746">
    <property type="entry name" value="TRANSMEMBRANE PROTEIN 229 FAMILY MEMBER"/>
    <property type="match status" value="1"/>
</dbReference>
<evidence type="ECO:0000256" key="6">
    <source>
        <dbReference type="SAM" id="Phobius"/>
    </source>
</evidence>
<dbReference type="PANTHER" id="PTHR31746:SF3">
    <property type="entry name" value="TRANSMEMBRANE PROTEIN 229B"/>
    <property type="match status" value="1"/>
</dbReference>
<evidence type="ECO:0000313" key="8">
    <source>
        <dbReference type="Proteomes" id="UP000054359"/>
    </source>
</evidence>
<organism evidence="7 8">
    <name type="scientific">Stegodyphus mimosarum</name>
    <name type="common">African social velvet spider</name>
    <dbReference type="NCBI Taxonomy" id="407821"/>
    <lineage>
        <taxon>Eukaryota</taxon>
        <taxon>Metazoa</taxon>
        <taxon>Ecdysozoa</taxon>
        <taxon>Arthropoda</taxon>
        <taxon>Chelicerata</taxon>
        <taxon>Arachnida</taxon>
        <taxon>Araneae</taxon>
        <taxon>Araneomorphae</taxon>
        <taxon>Entelegynae</taxon>
        <taxon>Eresoidea</taxon>
        <taxon>Eresidae</taxon>
        <taxon>Stegodyphus</taxon>
    </lineage>
</organism>
<evidence type="ECO:0000256" key="5">
    <source>
        <dbReference type="ARBA" id="ARBA00023136"/>
    </source>
</evidence>
<evidence type="ECO:0000256" key="3">
    <source>
        <dbReference type="ARBA" id="ARBA00022692"/>
    </source>
</evidence>
<feature type="transmembrane region" description="Helical" evidence="6">
    <location>
        <begin position="20"/>
        <end position="41"/>
    </location>
</feature>
<proteinExistence type="inferred from homology"/>
<feature type="transmembrane region" description="Helical" evidence="6">
    <location>
        <begin position="117"/>
        <end position="137"/>
    </location>
</feature>